<dbReference type="Ensembl" id="ENSORLT00020031747.1">
    <property type="protein sequence ID" value="ENSORLP00020011344.1"/>
    <property type="gene ID" value="ENSORLG00020012280.1"/>
</dbReference>
<reference evidence="8" key="3">
    <citation type="submission" date="2025-08" db="UniProtKB">
        <authorList>
            <consortium name="Ensembl"/>
        </authorList>
    </citation>
    <scope>IDENTIFICATION</scope>
    <source>
        <strain evidence="8">HNI</strain>
    </source>
</reference>
<reference key="1">
    <citation type="journal article" date="2007" name="Nature">
        <title>The medaka draft genome and insights into vertebrate genome evolution.</title>
        <authorList>
            <person name="Kasahara M."/>
            <person name="Naruse K."/>
            <person name="Sasaki S."/>
            <person name="Nakatani Y."/>
            <person name="Qu W."/>
            <person name="Ahsan B."/>
            <person name="Yamada T."/>
            <person name="Nagayasu Y."/>
            <person name="Doi K."/>
            <person name="Kasai Y."/>
            <person name="Jindo T."/>
            <person name="Kobayashi D."/>
            <person name="Shimada A."/>
            <person name="Toyoda A."/>
            <person name="Kuroki Y."/>
            <person name="Fujiyama A."/>
            <person name="Sasaki T."/>
            <person name="Shimizu A."/>
            <person name="Asakawa S."/>
            <person name="Shimizu N."/>
            <person name="Hashimoto S."/>
            <person name="Yang J."/>
            <person name="Lee Y."/>
            <person name="Matsushima K."/>
            <person name="Sugano S."/>
            <person name="Sakaizumi M."/>
            <person name="Narita T."/>
            <person name="Ohishi K."/>
            <person name="Haga S."/>
            <person name="Ohta F."/>
            <person name="Nomoto H."/>
            <person name="Nogata K."/>
            <person name="Morishita T."/>
            <person name="Endo T."/>
            <person name="Shin-I T."/>
            <person name="Takeda H."/>
            <person name="Morishita S."/>
            <person name="Kohara Y."/>
        </authorList>
    </citation>
    <scope>NUCLEOTIDE SEQUENCE [LARGE SCALE GENOMIC DNA]</scope>
    <source>
        <strain>Hd-rR</strain>
    </source>
</reference>
<reference evidence="8 9" key="2">
    <citation type="submission" date="2017-04" db="EMBL/GenBank/DDBJ databases">
        <title>CpG methylation of centromeres and impact of large insertions on vertebrate speciation.</title>
        <authorList>
            <person name="Ichikawa K."/>
            <person name="Yoshimura J."/>
            <person name="Morishita S."/>
        </authorList>
    </citation>
    <scope>NUCLEOTIDE SEQUENCE</scope>
    <source>
        <strain evidence="8 9">HNI</strain>
    </source>
</reference>
<dbReference type="PROSITE" id="PS51529">
    <property type="entry name" value="CYSTATIN_FETUIN_A"/>
    <property type="match status" value="1"/>
</dbReference>
<dbReference type="FunFam" id="3.10.450.10:FF:000009">
    <property type="entry name" value="Alpha-2-HS-glycoprotein 2"/>
    <property type="match status" value="1"/>
</dbReference>
<evidence type="ECO:0000256" key="4">
    <source>
        <dbReference type="ARBA" id="ARBA00022737"/>
    </source>
</evidence>
<evidence type="ECO:0000256" key="6">
    <source>
        <dbReference type="ARBA" id="ARBA00023180"/>
    </source>
</evidence>
<keyword evidence="5" id="KW-1015">Disulfide bond</keyword>
<evidence type="ECO:0000259" key="7">
    <source>
        <dbReference type="PROSITE" id="PS51529"/>
    </source>
</evidence>
<dbReference type="SUPFAM" id="SSF54403">
    <property type="entry name" value="Cystatin/monellin"/>
    <property type="match status" value="2"/>
</dbReference>
<sequence>MCWINTPQTAGHLPLPRFILCSETSSKAHTDMNPLGFALVLGLLGGMQAQSNVLRPLCDSPEVEEAALVAQDFLNNQHNHGYKYALNRIEDVKILTAPDGSSTYCLEIELLETQCHVMDPTPVANCTVRPKRLTAIEGDCDVVLKKVNDTFTVTAFKCKTEESSEDLCLGCPELLPLNHTAALDFVHASLSKLNNETENVTYTLVDVGRMSSQVVSGGRQYIVEYVFVEANCLNDTCTPLNDTMAARGICTATGFHTDPAVNCKMFSYLIPLVDSNSTVAAEPALPPLVHVHSGGHNHGRSHHKLTALHDPHMSGLLSAESESAETVPVAPAVKVDAAVADPSLAPPTSSSSASDDSASVEVPLSVVKRAAQAPAAPAAQTDPVAVVPPCPGRIRFF</sequence>
<dbReference type="InterPro" id="IPR050735">
    <property type="entry name" value="Kininogen_Fetuin_HRG"/>
</dbReference>
<reference evidence="8" key="4">
    <citation type="submission" date="2025-09" db="UniProtKB">
        <authorList>
            <consortium name="Ensembl"/>
        </authorList>
    </citation>
    <scope>IDENTIFICATION</scope>
    <source>
        <strain evidence="8">HNI</strain>
    </source>
</reference>
<dbReference type="InterPro" id="IPR025760">
    <property type="entry name" value="Cystatin_Fetuin_A"/>
</dbReference>
<dbReference type="AlphaFoldDB" id="A0A3P9KSB6"/>
<dbReference type="SMART" id="SM00043">
    <property type="entry name" value="CY"/>
    <property type="match status" value="2"/>
</dbReference>
<name>A0A3P9KSB6_ORYLA</name>
<dbReference type="InterPro" id="IPR046350">
    <property type="entry name" value="Cystatin_sf"/>
</dbReference>
<protein>
    <submittedName>
        <fullName evidence="8">Alpha-2-HS-glycoprotein 2</fullName>
    </submittedName>
</protein>
<dbReference type="Pfam" id="PF00031">
    <property type="entry name" value="Cystatin"/>
    <property type="match status" value="1"/>
</dbReference>
<keyword evidence="6" id="KW-0325">Glycoprotein</keyword>
<evidence type="ECO:0000256" key="3">
    <source>
        <dbReference type="ARBA" id="ARBA00022729"/>
    </source>
</evidence>
<keyword evidence="4" id="KW-0677">Repeat</keyword>
<dbReference type="GO" id="GO:0005576">
    <property type="term" value="C:extracellular region"/>
    <property type="evidence" value="ECO:0007669"/>
    <property type="project" value="UniProtKB-SubCell"/>
</dbReference>
<evidence type="ECO:0000256" key="1">
    <source>
        <dbReference type="ARBA" id="ARBA00004613"/>
    </source>
</evidence>
<comment type="subcellular location">
    <subcellularLocation>
        <location evidence="1">Secreted</location>
    </subcellularLocation>
</comment>
<dbReference type="PANTHER" id="PTHR13814:SF6">
    <property type="entry name" value="ALPHA-2-HS-GLYCOPROTEIN"/>
    <property type="match status" value="1"/>
</dbReference>
<keyword evidence="2" id="KW-0964">Secreted</keyword>
<proteinExistence type="predicted"/>
<dbReference type="CDD" id="cd00042">
    <property type="entry name" value="CY"/>
    <property type="match status" value="2"/>
</dbReference>
<organism evidence="8 9">
    <name type="scientific">Oryzias latipes</name>
    <name type="common">Japanese rice fish</name>
    <name type="synonym">Japanese killifish</name>
    <dbReference type="NCBI Taxonomy" id="8090"/>
    <lineage>
        <taxon>Eukaryota</taxon>
        <taxon>Metazoa</taxon>
        <taxon>Chordata</taxon>
        <taxon>Craniata</taxon>
        <taxon>Vertebrata</taxon>
        <taxon>Euteleostomi</taxon>
        <taxon>Actinopterygii</taxon>
        <taxon>Neopterygii</taxon>
        <taxon>Teleostei</taxon>
        <taxon>Neoteleostei</taxon>
        <taxon>Acanthomorphata</taxon>
        <taxon>Ovalentaria</taxon>
        <taxon>Atherinomorphae</taxon>
        <taxon>Beloniformes</taxon>
        <taxon>Adrianichthyidae</taxon>
        <taxon>Oryziinae</taxon>
        <taxon>Oryzias</taxon>
    </lineage>
</organism>
<evidence type="ECO:0000256" key="2">
    <source>
        <dbReference type="ARBA" id="ARBA00022525"/>
    </source>
</evidence>
<accession>A0A3P9KSB6</accession>
<evidence type="ECO:0000256" key="5">
    <source>
        <dbReference type="ARBA" id="ARBA00023157"/>
    </source>
</evidence>
<feature type="domain" description="Cystatin fetuin-A-type" evidence="7">
    <location>
        <begin position="53"/>
        <end position="161"/>
    </location>
</feature>
<dbReference type="GO" id="GO:0004869">
    <property type="term" value="F:cysteine-type endopeptidase inhibitor activity"/>
    <property type="evidence" value="ECO:0007669"/>
    <property type="project" value="InterPro"/>
</dbReference>
<dbReference type="Proteomes" id="UP000265180">
    <property type="component" value="Chromosome 17"/>
</dbReference>
<dbReference type="Gene3D" id="3.10.450.10">
    <property type="match status" value="2"/>
</dbReference>
<evidence type="ECO:0000313" key="8">
    <source>
        <dbReference type="Ensembl" id="ENSORLP00020011344.1"/>
    </source>
</evidence>
<dbReference type="InterPro" id="IPR000010">
    <property type="entry name" value="Cystatin_dom"/>
</dbReference>
<keyword evidence="3" id="KW-0732">Signal</keyword>
<dbReference type="PANTHER" id="PTHR13814">
    <property type="entry name" value="FETUIN"/>
    <property type="match status" value="1"/>
</dbReference>
<evidence type="ECO:0000313" key="9">
    <source>
        <dbReference type="Proteomes" id="UP000265180"/>
    </source>
</evidence>
<dbReference type="FunFam" id="3.10.450.10:FF:000002">
    <property type="entry name" value="Kininogen 1"/>
    <property type="match status" value="1"/>
</dbReference>